<dbReference type="InterPro" id="IPR051677">
    <property type="entry name" value="AfsR-DnrI-RedD_regulator"/>
</dbReference>
<comment type="caution">
    <text evidence="5">The sequence shown here is derived from an EMBL/GenBank/DDBJ whole genome shotgun (WGS) entry which is preliminary data.</text>
</comment>
<dbReference type="EMBL" id="BNAJ01000005">
    <property type="protein sequence ID" value="GHF45589.1"/>
    <property type="molecule type" value="Genomic_DNA"/>
</dbReference>
<dbReference type="Proteomes" id="UP000619376">
    <property type="component" value="Unassembled WGS sequence"/>
</dbReference>
<dbReference type="InterPro" id="IPR041664">
    <property type="entry name" value="AAA_16"/>
</dbReference>
<dbReference type="RefSeq" id="WP_184111819.1">
    <property type="nucleotide sequence ID" value="NZ_BNAJ01000005.1"/>
</dbReference>
<dbReference type="SMART" id="SM01043">
    <property type="entry name" value="BTAD"/>
    <property type="match status" value="1"/>
</dbReference>
<protein>
    <submittedName>
        <fullName evidence="5">DNA-binding SARP family transcriptional activator</fullName>
    </submittedName>
</protein>
<dbReference type="InterPro" id="IPR011990">
    <property type="entry name" value="TPR-like_helical_dom_sf"/>
</dbReference>
<dbReference type="InterPro" id="IPR027417">
    <property type="entry name" value="P-loop_NTPase"/>
</dbReference>
<name>A0A7W8NNE7_9DEIO</name>
<dbReference type="GO" id="GO:0006355">
    <property type="term" value="P:regulation of DNA-templated transcription"/>
    <property type="evidence" value="ECO:0007669"/>
    <property type="project" value="InterPro"/>
</dbReference>
<evidence type="ECO:0000259" key="3">
    <source>
        <dbReference type="SMART" id="SM01043"/>
    </source>
</evidence>
<dbReference type="Gene3D" id="1.25.40.10">
    <property type="entry name" value="Tetratricopeptide repeat domain"/>
    <property type="match status" value="1"/>
</dbReference>
<dbReference type="PANTHER" id="PTHR35807">
    <property type="entry name" value="TRANSCRIPTIONAL REGULATOR REDD-RELATED"/>
    <property type="match status" value="1"/>
</dbReference>
<evidence type="ECO:0000313" key="6">
    <source>
        <dbReference type="Proteomes" id="UP000539473"/>
    </source>
</evidence>
<dbReference type="SUPFAM" id="SSF48452">
    <property type="entry name" value="TPR-like"/>
    <property type="match status" value="1"/>
</dbReference>
<evidence type="ECO:0000313" key="7">
    <source>
        <dbReference type="Proteomes" id="UP000619376"/>
    </source>
</evidence>
<evidence type="ECO:0000256" key="2">
    <source>
        <dbReference type="ARBA" id="ARBA00023163"/>
    </source>
</evidence>
<keyword evidence="1" id="KW-0805">Transcription regulation</keyword>
<accession>A0A7W8NNE7</accession>
<keyword evidence="5" id="KW-0238">DNA-binding</keyword>
<evidence type="ECO:0000313" key="5">
    <source>
        <dbReference type="EMBL" id="MBB5376819.1"/>
    </source>
</evidence>
<sequence>MPEGHGHGAWELRVLGVPALRGPDGQERRVAGKALALLAYLALEGPVPRSQLAGLLWPDTVEATARNNLVHQLRRLRAALGAGVVVPGDVLSLAPDVVMDVGNGDGTGELLAGVAWPDLPELHDWLLARRARLDAERAARWRADAQRLEDAGEWAGALAAVGRLRAVDPLSEDALRREMRLHYLLGDPARALRVYAAGREELRAALGHDLLPETQALARDIGRGTVGSAPGRAPAPLAQRVGRPPLVGREAEWVQMEAAWAAGQGIVLLGEPGVGKTRLALDFLDAHGGGMRFRGCVGDAGLPYATHARTYRQVLDAFPALDVAPWVYAELARIVPALGQAPAPITDEEHKRRFWQAKAEALGAAVAQGLRRMVFDDVQFMDDASVEAGAYVFAHLGWGQPDAPYRTIHCARPGGLNPAQQGVLHAMLGSGLIRVIELGPLDQGAVSELVAALDLPAAGDLAGELGRYTGGNPLLLLEAARSLHGTAGAAPGRGEPLPLPESAGRVTAARVARLSPAALHAARAAAVLGSDFDVDLVAEVLGAPLLDTVAAWEELEGAQVMRGAGFEHDLVADAVLAAMPGAVRRLLHRSAARALAAHHAPPARIARHWHAGGDVREAAPQYARAAEHARDAYRFGEAAQYARDAADAYVQAGQPDRAGPLWAQADVPPA</sequence>
<dbReference type="SUPFAM" id="SSF52540">
    <property type="entry name" value="P-loop containing nucleoside triphosphate hydrolases"/>
    <property type="match status" value="1"/>
</dbReference>
<dbReference type="InterPro" id="IPR005158">
    <property type="entry name" value="BTAD"/>
</dbReference>
<organism evidence="5 6">
    <name type="scientific">Deinococcus metalli</name>
    <dbReference type="NCBI Taxonomy" id="1141878"/>
    <lineage>
        <taxon>Bacteria</taxon>
        <taxon>Thermotogati</taxon>
        <taxon>Deinococcota</taxon>
        <taxon>Deinococci</taxon>
        <taxon>Deinococcales</taxon>
        <taxon>Deinococcaceae</taxon>
        <taxon>Deinococcus</taxon>
    </lineage>
</organism>
<reference evidence="5 6" key="3">
    <citation type="submission" date="2020-08" db="EMBL/GenBank/DDBJ databases">
        <title>Genomic Encyclopedia of Type Strains, Phase IV (KMG-IV): sequencing the most valuable type-strain genomes for metagenomic binning, comparative biology and taxonomic classification.</title>
        <authorList>
            <person name="Goeker M."/>
        </authorList>
    </citation>
    <scope>NUCLEOTIDE SEQUENCE [LARGE SCALE GENOMIC DNA]</scope>
    <source>
        <strain evidence="5 6">DSM 27521</strain>
    </source>
</reference>
<reference evidence="7" key="2">
    <citation type="journal article" date="2019" name="Int. J. Syst. Evol. Microbiol.">
        <title>The Global Catalogue of Microorganisms (GCM) 10K type strain sequencing project: providing services to taxonomists for standard genome sequencing and annotation.</title>
        <authorList>
            <consortium name="The Broad Institute Genomics Platform"/>
            <consortium name="The Broad Institute Genome Sequencing Center for Infectious Disease"/>
            <person name="Wu L."/>
            <person name="Ma J."/>
        </authorList>
    </citation>
    <scope>NUCLEOTIDE SEQUENCE [LARGE SCALE GENOMIC DNA]</scope>
    <source>
        <strain evidence="7">CGMCC 1.18437</strain>
    </source>
</reference>
<dbReference type="PANTHER" id="PTHR35807:SF1">
    <property type="entry name" value="TRANSCRIPTIONAL REGULATOR REDD"/>
    <property type="match status" value="1"/>
</dbReference>
<proteinExistence type="predicted"/>
<evidence type="ECO:0000256" key="1">
    <source>
        <dbReference type="ARBA" id="ARBA00023015"/>
    </source>
</evidence>
<reference evidence="4" key="4">
    <citation type="submission" date="2024-05" db="EMBL/GenBank/DDBJ databases">
        <authorList>
            <person name="Sun Q."/>
            <person name="Zhou Y."/>
        </authorList>
    </citation>
    <scope>NUCLEOTIDE SEQUENCE</scope>
    <source>
        <strain evidence="4">CGMCC 1.18437</strain>
    </source>
</reference>
<dbReference type="AlphaFoldDB" id="A0A7W8NNE7"/>
<gene>
    <name evidence="4" type="ORF">GCM10017781_22480</name>
    <name evidence="5" type="ORF">HNQ07_002283</name>
</gene>
<dbReference type="Pfam" id="PF13191">
    <property type="entry name" value="AAA_16"/>
    <property type="match status" value="1"/>
</dbReference>
<dbReference type="EMBL" id="JACHFK010000005">
    <property type="protein sequence ID" value="MBB5376819.1"/>
    <property type="molecule type" value="Genomic_DNA"/>
</dbReference>
<evidence type="ECO:0000313" key="4">
    <source>
        <dbReference type="EMBL" id="GHF45589.1"/>
    </source>
</evidence>
<dbReference type="GO" id="GO:0003677">
    <property type="term" value="F:DNA binding"/>
    <property type="evidence" value="ECO:0007669"/>
    <property type="project" value="UniProtKB-KW"/>
</dbReference>
<keyword evidence="2" id="KW-0804">Transcription</keyword>
<dbReference type="InterPro" id="IPR016032">
    <property type="entry name" value="Sig_transdc_resp-reg_C-effctor"/>
</dbReference>
<dbReference type="Pfam" id="PF03704">
    <property type="entry name" value="BTAD"/>
    <property type="match status" value="1"/>
</dbReference>
<dbReference type="Proteomes" id="UP000539473">
    <property type="component" value="Unassembled WGS sequence"/>
</dbReference>
<keyword evidence="7" id="KW-1185">Reference proteome</keyword>
<reference evidence="4" key="1">
    <citation type="journal article" date="2014" name="Int. J. Syst. Evol. Microbiol.">
        <title>Complete genome of a new Firmicutes species belonging to the dominant human colonic microbiota ('Ruminococcus bicirculans') reveals two chromosomes and a selective capacity to utilize plant glucans.</title>
        <authorList>
            <consortium name="NISC Comparative Sequencing Program"/>
            <person name="Wegmann U."/>
            <person name="Louis P."/>
            <person name="Goesmann A."/>
            <person name="Henrissat B."/>
            <person name="Duncan S.H."/>
            <person name="Flint H.J."/>
        </authorList>
    </citation>
    <scope>NUCLEOTIDE SEQUENCE</scope>
    <source>
        <strain evidence="4">CGMCC 1.18437</strain>
    </source>
</reference>
<feature type="domain" description="Bacterial transcriptional activator" evidence="3">
    <location>
        <begin position="73"/>
        <end position="222"/>
    </location>
</feature>
<dbReference type="SUPFAM" id="SSF46894">
    <property type="entry name" value="C-terminal effector domain of the bipartite response regulators"/>
    <property type="match status" value="1"/>
</dbReference>